<evidence type="ECO:0000313" key="2">
    <source>
        <dbReference type="Proteomes" id="UP000054662"/>
    </source>
</evidence>
<dbReference type="EMBL" id="LNZC01000003">
    <property type="protein sequence ID" value="KTD81729.1"/>
    <property type="molecule type" value="Genomic_DNA"/>
</dbReference>
<dbReference type="Proteomes" id="UP000054662">
    <property type="component" value="Unassembled WGS sequence"/>
</dbReference>
<sequence length="159" mass="18693">MGTTRHFKSVAEIRGKFSAIESTFKDVMARELLILNTHENPTLDKEFSMRIIDDFERKTDTLKQLREDLRGIKTEVTNRGKGFFKHGNIKNKLDQIITGQMIQELRTEMKKCVRALRDANYRNDHKVWSGYIKEYNDKYPELPRLTVWEDEQTTLGKPG</sequence>
<evidence type="ECO:0000313" key="1">
    <source>
        <dbReference type="EMBL" id="KTD81729.1"/>
    </source>
</evidence>
<organism evidence="1 2">
    <name type="scientific">Legionella worsleiensis</name>
    <dbReference type="NCBI Taxonomy" id="45076"/>
    <lineage>
        <taxon>Bacteria</taxon>
        <taxon>Pseudomonadati</taxon>
        <taxon>Pseudomonadota</taxon>
        <taxon>Gammaproteobacteria</taxon>
        <taxon>Legionellales</taxon>
        <taxon>Legionellaceae</taxon>
        <taxon>Legionella</taxon>
    </lineage>
</organism>
<evidence type="ECO:0008006" key="3">
    <source>
        <dbReference type="Google" id="ProtNLM"/>
    </source>
</evidence>
<gene>
    <name evidence="1" type="ORF">Lwor_0511</name>
</gene>
<protein>
    <recommendedName>
        <fullName evidence="3">Coiled-coil protein</fullName>
    </recommendedName>
</protein>
<accession>A0A0W1AK70</accession>
<comment type="caution">
    <text evidence="1">The sequence shown here is derived from an EMBL/GenBank/DDBJ whole genome shotgun (WGS) entry which is preliminary data.</text>
</comment>
<proteinExistence type="predicted"/>
<name>A0A0W1AK70_9GAMM</name>
<dbReference type="AlphaFoldDB" id="A0A0W1AK70"/>
<keyword evidence="2" id="KW-1185">Reference proteome</keyword>
<dbReference type="PATRIC" id="fig|45076.6.peg.564"/>
<reference evidence="1 2" key="1">
    <citation type="submission" date="2015-11" db="EMBL/GenBank/DDBJ databases">
        <title>Genomic analysis of 38 Legionella species identifies large and diverse effector repertoires.</title>
        <authorList>
            <person name="Burstein D."/>
            <person name="Amaro F."/>
            <person name="Zusman T."/>
            <person name="Lifshitz Z."/>
            <person name="Cohen O."/>
            <person name="Gilbert J.A."/>
            <person name="Pupko T."/>
            <person name="Shuman H.A."/>
            <person name="Segal G."/>
        </authorList>
    </citation>
    <scope>NUCLEOTIDE SEQUENCE [LARGE SCALE GENOMIC DNA]</scope>
    <source>
        <strain evidence="1 2">ATCC 49508</strain>
    </source>
</reference>